<feature type="transmembrane region" description="Helical" evidence="9">
    <location>
        <begin position="15"/>
        <end position="36"/>
    </location>
</feature>
<evidence type="ECO:0000256" key="3">
    <source>
        <dbReference type="ARBA" id="ARBA00022475"/>
    </source>
</evidence>
<dbReference type="AlphaFoldDB" id="A0A4U8YMN5"/>
<feature type="transmembrane region" description="Helical" evidence="9">
    <location>
        <begin position="48"/>
        <end position="67"/>
    </location>
</feature>
<dbReference type="InterPro" id="IPR007387">
    <property type="entry name" value="TRAP_DctQ"/>
</dbReference>
<dbReference type="GO" id="GO:0015740">
    <property type="term" value="P:C4-dicarboxylate transport"/>
    <property type="evidence" value="ECO:0007669"/>
    <property type="project" value="TreeGrafter"/>
</dbReference>
<keyword evidence="2" id="KW-0813">Transport</keyword>
<reference evidence="11 12" key="1">
    <citation type="submission" date="2019-03" db="EMBL/GenBank/DDBJ databases">
        <authorList>
            <person name="Nijsse B."/>
        </authorList>
    </citation>
    <scope>NUCLEOTIDE SEQUENCE [LARGE SCALE GENOMIC DNA]</scope>
    <source>
        <strain evidence="11">Desulfoluna butyratoxydans MSL71</strain>
    </source>
</reference>
<dbReference type="GO" id="GO:0022857">
    <property type="term" value="F:transmembrane transporter activity"/>
    <property type="evidence" value="ECO:0007669"/>
    <property type="project" value="TreeGrafter"/>
</dbReference>
<evidence type="ECO:0000256" key="5">
    <source>
        <dbReference type="ARBA" id="ARBA00022692"/>
    </source>
</evidence>
<evidence type="ECO:0000256" key="9">
    <source>
        <dbReference type="SAM" id="Phobius"/>
    </source>
</evidence>
<dbReference type="InterPro" id="IPR055348">
    <property type="entry name" value="DctQ"/>
</dbReference>
<evidence type="ECO:0000256" key="7">
    <source>
        <dbReference type="ARBA" id="ARBA00023136"/>
    </source>
</evidence>
<gene>
    <name evidence="11" type="ORF">MSL71_20680</name>
</gene>
<dbReference type="Pfam" id="PF04290">
    <property type="entry name" value="DctQ"/>
    <property type="match status" value="1"/>
</dbReference>
<accession>A0A4U8YMN5</accession>
<keyword evidence="4" id="KW-0997">Cell inner membrane</keyword>
<evidence type="ECO:0000256" key="6">
    <source>
        <dbReference type="ARBA" id="ARBA00022989"/>
    </source>
</evidence>
<evidence type="ECO:0000256" key="2">
    <source>
        <dbReference type="ARBA" id="ARBA00022448"/>
    </source>
</evidence>
<organism evidence="11 12">
    <name type="scientific">Desulfoluna butyratoxydans</name>
    <dbReference type="NCBI Taxonomy" id="231438"/>
    <lineage>
        <taxon>Bacteria</taxon>
        <taxon>Pseudomonadati</taxon>
        <taxon>Thermodesulfobacteriota</taxon>
        <taxon>Desulfobacteria</taxon>
        <taxon>Desulfobacterales</taxon>
        <taxon>Desulfolunaceae</taxon>
        <taxon>Desulfoluna</taxon>
    </lineage>
</organism>
<keyword evidence="7 9" id="KW-0472">Membrane</keyword>
<name>A0A4U8YMN5_9BACT</name>
<feature type="transmembrane region" description="Helical" evidence="9">
    <location>
        <begin position="88"/>
        <end position="108"/>
    </location>
</feature>
<feature type="domain" description="Tripartite ATP-independent periplasmic transporters DctQ component" evidence="10">
    <location>
        <begin position="24"/>
        <end position="154"/>
    </location>
</feature>
<comment type="subcellular location">
    <subcellularLocation>
        <location evidence="1">Cell inner membrane</location>
        <topology evidence="1">Multi-pass membrane protein</topology>
    </subcellularLocation>
</comment>
<dbReference type="RefSeq" id="WP_180139869.1">
    <property type="nucleotide sequence ID" value="NZ_CAADHO010000003.1"/>
</dbReference>
<evidence type="ECO:0000259" key="10">
    <source>
        <dbReference type="Pfam" id="PF04290"/>
    </source>
</evidence>
<feature type="transmembrane region" description="Helical" evidence="9">
    <location>
        <begin position="128"/>
        <end position="147"/>
    </location>
</feature>
<keyword evidence="12" id="KW-1185">Reference proteome</keyword>
<comment type="similarity">
    <text evidence="8">Belongs to the TRAP transporter small permease family.</text>
</comment>
<dbReference type="EMBL" id="CAADHO010000003">
    <property type="protein sequence ID" value="VFQ44419.1"/>
    <property type="molecule type" value="Genomic_DNA"/>
</dbReference>
<evidence type="ECO:0000313" key="11">
    <source>
        <dbReference type="EMBL" id="VFQ44419.1"/>
    </source>
</evidence>
<keyword evidence="3" id="KW-1003">Cell membrane</keyword>
<evidence type="ECO:0000256" key="8">
    <source>
        <dbReference type="ARBA" id="ARBA00038436"/>
    </source>
</evidence>
<protein>
    <submittedName>
        <fullName evidence="11">Tripartite atp-independent periplasmic transporter dctq component</fullName>
    </submittedName>
</protein>
<dbReference type="PANTHER" id="PTHR35011:SF2">
    <property type="entry name" value="2,3-DIKETO-L-GULONATE TRAP TRANSPORTER SMALL PERMEASE PROTEIN YIAM"/>
    <property type="match status" value="1"/>
</dbReference>
<evidence type="ECO:0000256" key="4">
    <source>
        <dbReference type="ARBA" id="ARBA00022519"/>
    </source>
</evidence>
<evidence type="ECO:0000313" key="12">
    <source>
        <dbReference type="Proteomes" id="UP000507962"/>
    </source>
</evidence>
<keyword evidence="5 9" id="KW-0812">Transmembrane</keyword>
<keyword evidence="6 9" id="KW-1133">Transmembrane helix</keyword>
<dbReference type="Proteomes" id="UP000507962">
    <property type="component" value="Unassembled WGS sequence"/>
</dbReference>
<dbReference type="PANTHER" id="PTHR35011">
    <property type="entry name" value="2,3-DIKETO-L-GULONATE TRAP TRANSPORTER SMALL PERMEASE PROTEIN YIAM"/>
    <property type="match status" value="1"/>
</dbReference>
<proteinExistence type="inferred from homology"/>
<evidence type="ECO:0000256" key="1">
    <source>
        <dbReference type="ARBA" id="ARBA00004429"/>
    </source>
</evidence>
<dbReference type="GO" id="GO:0005886">
    <property type="term" value="C:plasma membrane"/>
    <property type="evidence" value="ECO:0007669"/>
    <property type="project" value="UniProtKB-SubCell"/>
</dbReference>
<sequence length="166" mass="18775">MIKSTKSVINRSEEIFSSLALVLMTGITVVQVFNRYVLQNSLDWSEEVARYLFIWAVYVGCSYATQMNRHLEVTVIRNMFGGKFAKPVTIAAHLCTLVFCACATFWGIKFIQFLATTGQKTPALEVQMYWVFLSVPVGLGLMALRTLERLWGVITGKYDPSIMEIN</sequence>